<evidence type="ECO:0000313" key="4">
    <source>
        <dbReference type="Proteomes" id="UP001157114"/>
    </source>
</evidence>
<feature type="domain" description="Spore protein YkvP N-terminal" evidence="1">
    <location>
        <begin position="8"/>
        <end position="113"/>
    </location>
</feature>
<dbReference type="SUPFAM" id="SSF53756">
    <property type="entry name" value="UDP-Glycosyltransferase/glycogen phosphorylase"/>
    <property type="match status" value="1"/>
</dbReference>
<dbReference type="InterPro" id="IPR024542">
    <property type="entry name" value="YkvP_N"/>
</dbReference>
<organism evidence="3 4">
    <name type="scientific">Paenibacillus glycanilyticus</name>
    <dbReference type="NCBI Taxonomy" id="126569"/>
    <lineage>
        <taxon>Bacteria</taxon>
        <taxon>Bacillati</taxon>
        <taxon>Bacillota</taxon>
        <taxon>Bacilli</taxon>
        <taxon>Bacillales</taxon>
        <taxon>Paenibacillaceae</taxon>
        <taxon>Paenibacillus</taxon>
    </lineage>
</organism>
<proteinExistence type="predicted"/>
<dbReference type="Gene3D" id="3.40.50.2000">
    <property type="entry name" value="Glycogen Phosphorylase B"/>
    <property type="match status" value="1"/>
</dbReference>
<keyword evidence="4" id="KW-1185">Reference proteome</keyword>
<name>A0ABQ6GER9_9BACL</name>
<dbReference type="EMBL" id="BSSQ01000010">
    <property type="protein sequence ID" value="GLX68147.1"/>
    <property type="molecule type" value="Genomic_DNA"/>
</dbReference>
<reference evidence="3 4" key="1">
    <citation type="submission" date="2023-03" db="EMBL/GenBank/DDBJ databases">
        <title>Draft genome sequence of the bacteria which degrade cell wall of Tricholomamatutake.</title>
        <authorList>
            <person name="Konishi Y."/>
            <person name="Fukuta Y."/>
            <person name="Shirasaka N."/>
        </authorList>
    </citation>
    <scope>NUCLEOTIDE SEQUENCE [LARGE SCALE GENOMIC DNA]</scope>
    <source>
        <strain evidence="4">mu1</strain>
    </source>
</reference>
<evidence type="ECO:0000259" key="2">
    <source>
        <dbReference type="Pfam" id="PF13524"/>
    </source>
</evidence>
<dbReference type="InterPro" id="IPR055259">
    <property type="entry name" value="YkvP/CgeB_Glyco_trans-like"/>
</dbReference>
<gene>
    <name evidence="3" type="primary">ykvP_1</name>
    <name evidence="3" type="ORF">MU1_24920</name>
</gene>
<dbReference type="Pfam" id="PF13524">
    <property type="entry name" value="Glyco_trans_1_2"/>
    <property type="match status" value="1"/>
</dbReference>
<comment type="caution">
    <text evidence="3">The sequence shown here is derived from an EMBL/GenBank/DDBJ whole genome shotgun (WGS) entry which is preliminary data.</text>
</comment>
<protein>
    <submittedName>
        <fullName evidence="3">Spore protein YkvP</fullName>
    </submittedName>
</protein>
<sequence length="333" mass="38194">MSKSKLCILFLENHPMWIYGLPNGFRKLGHEVVTRLPQKLTYRAIDNIRPDLIIAIGWTPSNDSIKKQERIASLVRYAKKPFIYWSTEDPGYTNRLSLPLIKRTKPDFVFSIHRPTVEKFKQAGIRAAHLDFGSDSSVHRRVPAVRKYAGTAALVANGYPRLYRKNPLNYRFQSLRNLVNPFLASGNKTDLYGRSWSRMKRIFSKAIPSARIHDYLPYQEACKVYSSVDYVLGPQNSPDRLTQRTYEILASGGLLITDDTPEVRKWFTPGRDLLVTGSEQETARLIAHYDKQPKLREQIRTNAVKAAAAYSYTVRAEYLLRTLSEEGIIDVQL</sequence>
<dbReference type="Pfam" id="PF12996">
    <property type="entry name" value="DUF3880"/>
    <property type="match status" value="1"/>
</dbReference>
<dbReference type="RefSeq" id="WP_284238890.1">
    <property type="nucleotide sequence ID" value="NZ_BSSQ01000010.1"/>
</dbReference>
<evidence type="ECO:0000259" key="1">
    <source>
        <dbReference type="Pfam" id="PF12996"/>
    </source>
</evidence>
<evidence type="ECO:0000313" key="3">
    <source>
        <dbReference type="EMBL" id="GLX68147.1"/>
    </source>
</evidence>
<accession>A0ABQ6GER9</accession>
<feature type="domain" description="Spore protein YkvP/CgeB glycosyl transferase-like" evidence="2">
    <location>
        <begin position="186"/>
        <end position="320"/>
    </location>
</feature>
<dbReference type="Proteomes" id="UP001157114">
    <property type="component" value="Unassembled WGS sequence"/>
</dbReference>